<keyword evidence="3" id="KW-0812">Transmembrane</keyword>
<feature type="domain" description="FecR N-terminal" evidence="2">
    <location>
        <begin position="14"/>
        <end position="56"/>
    </location>
</feature>
<dbReference type="PANTHER" id="PTHR30273">
    <property type="entry name" value="PERIPLASMIC SIGNAL SENSOR AND SIGMA FACTOR ACTIVATOR FECR-RELATED"/>
    <property type="match status" value="1"/>
</dbReference>
<dbReference type="PIRSF" id="PIRSF018266">
    <property type="entry name" value="FecR"/>
    <property type="match status" value="1"/>
</dbReference>
<proteinExistence type="predicted"/>
<dbReference type="Pfam" id="PF16220">
    <property type="entry name" value="DUF4880"/>
    <property type="match status" value="1"/>
</dbReference>
<dbReference type="InterPro" id="IPR012373">
    <property type="entry name" value="Ferrdict_sens_TM"/>
</dbReference>
<sequence>MKAGADPLPQRVVDEAIAWAVKLDFSAPTPRARAAFERWLQAEPDHANAWARVQSLRGDFTAVPPALALGTLQAADAQRQRRRQGLRLLGLAGMAAVAGWTVREHAPWQRLLADASTGVGEQRTLRLDDGSTVVLNTDTALSSVFSPGLRTLKLHRGEILVTTGADTGATAKRPFWVQTPFGALQALGTRFVVRLAAGRARVSVQEGAVQLHPSEATASSLARAGDAWWLGATGAEPASPQGFDADGWADGVVAGQDMRLADLLAELERYRHGRIVCDERVAGLRVSGVYHVRDTDRALQFLVQTQPVEVIYRSRLWVSVGPSAQG</sequence>
<dbReference type="Gene3D" id="2.60.120.1440">
    <property type="match status" value="1"/>
</dbReference>
<accession>A0A7X0P8M3</accession>
<evidence type="ECO:0000313" key="3">
    <source>
        <dbReference type="EMBL" id="MBB6557345.1"/>
    </source>
</evidence>
<dbReference type="Proteomes" id="UP000575083">
    <property type="component" value="Unassembled WGS sequence"/>
</dbReference>
<evidence type="ECO:0000259" key="1">
    <source>
        <dbReference type="Pfam" id="PF04773"/>
    </source>
</evidence>
<comment type="caution">
    <text evidence="3">The sequence shown here is derived from an EMBL/GenBank/DDBJ whole genome shotgun (WGS) entry which is preliminary data.</text>
</comment>
<dbReference type="RefSeq" id="WP_184854812.1">
    <property type="nucleotide sequence ID" value="NZ_JACHLK010000001.1"/>
</dbReference>
<dbReference type="Pfam" id="PF04773">
    <property type="entry name" value="FecR"/>
    <property type="match status" value="1"/>
</dbReference>
<dbReference type="InterPro" id="IPR006860">
    <property type="entry name" value="FecR"/>
</dbReference>
<organism evidence="3 4">
    <name type="scientific">Acidovorax soli</name>
    <dbReference type="NCBI Taxonomy" id="592050"/>
    <lineage>
        <taxon>Bacteria</taxon>
        <taxon>Pseudomonadati</taxon>
        <taxon>Pseudomonadota</taxon>
        <taxon>Betaproteobacteria</taxon>
        <taxon>Burkholderiales</taxon>
        <taxon>Comamonadaceae</taxon>
        <taxon>Acidovorax</taxon>
    </lineage>
</organism>
<protein>
    <submittedName>
        <fullName evidence="3">Transmembrane sensor</fullName>
    </submittedName>
</protein>
<dbReference type="InterPro" id="IPR032623">
    <property type="entry name" value="FecR_N"/>
</dbReference>
<reference evidence="3 4" key="1">
    <citation type="submission" date="2020-08" db="EMBL/GenBank/DDBJ databases">
        <title>Functional genomics of gut bacteria from endangered species of beetles.</title>
        <authorList>
            <person name="Carlos-Shanley C."/>
        </authorList>
    </citation>
    <scope>NUCLEOTIDE SEQUENCE [LARGE SCALE GENOMIC DNA]</scope>
    <source>
        <strain evidence="3 4">S00198</strain>
    </source>
</reference>
<dbReference type="EMBL" id="JACHLK010000001">
    <property type="protein sequence ID" value="MBB6557345.1"/>
    <property type="molecule type" value="Genomic_DNA"/>
</dbReference>
<keyword evidence="3" id="KW-0472">Membrane</keyword>
<name>A0A7X0P8M3_9BURK</name>
<dbReference type="GO" id="GO:0016989">
    <property type="term" value="F:sigma factor antagonist activity"/>
    <property type="evidence" value="ECO:0007669"/>
    <property type="project" value="TreeGrafter"/>
</dbReference>
<evidence type="ECO:0000313" key="4">
    <source>
        <dbReference type="Proteomes" id="UP000575083"/>
    </source>
</evidence>
<dbReference type="PANTHER" id="PTHR30273:SF2">
    <property type="entry name" value="PROTEIN FECR"/>
    <property type="match status" value="1"/>
</dbReference>
<evidence type="ECO:0000259" key="2">
    <source>
        <dbReference type="Pfam" id="PF16220"/>
    </source>
</evidence>
<keyword evidence="4" id="KW-1185">Reference proteome</keyword>
<gene>
    <name evidence="3" type="ORF">HNP48_000009</name>
</gene>
<feature type="domain" description="FecR protein" evidence="1">
    <location>
        <begin position="114"/>
        <end position="210"/>
    </location>
</feature>
<dbReference type="AlphaFoldDB" id="A0A7X0P8M3"/>